<dbReference type="PANTHER" id="PTHR46797">
    <property type="entry name" value="HTH-TYPE TRANSCRIPTIONAL REGULATOR"/>
    <property type="match status" value="1"/>
</dbReference>
<sequence length="70" mass="7966">MKMDAEHKLRSAIREARKERCMTQTKLAKSIGMSTSFICDIEAGRKKPSITTLALIVKELNLSLDQIFLR</sequence>
<dbReference type="InterPro" id="IPR001387">
    <property type="entry name" value="Cro/C1-type_HTH"/>
</dbReference>
<dbReference type="AlphaFoldDB" id="A0A2X2VQU0"/>
<reference evidence="3 4" key="1">
    <citation type="submission" date="2018-06" db="EMBL/GenBank/DDBJ databases">
        <authorList>
            <consortium name="Pathogen Informatics"/>
            <person name="Doyle S."/>
        </authorList>
    </citation>
    <scope>NUCLEOTIDE SEQUENCE [LARGE SCALE GENOMIC DNA]</scope>
    <source>
        <strain evidence="3 4">NCTC13028</strain>
    </source>
</reference>
<keyword evidence="1" id="KW-0238">DNA-binding</keyword>
<evidence type="ECO:0000259" key="2">
    <source>
        <dbReference type="PROSITE" id="PS50943"/>
    </source>
</evidence>
<dbReference type="InterPro" id="IPR010982">
    <property type="entry name" value="Lambda_DNA-bd_dom_sf"/>
</dbReference>
<dbReference type="Gene3D" id="1.10.260.40">
    <property type="entry name" value="lambda repressor-like DNA-binding domains"/>
    <property type="match status" value="1"/>
</dbReference>
<dbReference type="PROSITE" id="PS50943">
    <property type="entry name" value="HTH_CROC1"/>
    <property type="match status" value="1"/>
</dbReference>
<evidence type="ECO:0000313" key="4">
    <source>
        <dbReference type="Proteomes" id="UP000250223"/>
    </source>
</evidence>
<evidence type="ECO:0000256" key="1">
    <source>
        <dbReference type="ARBA" id="ARBA00023125"/>
    </source>
</evidence>
<dbReference type="RefSeq" id="WP_111921153.1">
    <property type="nucleotide sequence ID" value="NZ_UAWC01000001.1"/>
</dbReference>
<dbReference type="GO" id="GO:0005829">
    <property type="term" value="C:cytosol"/>
    <property type="evidence" value="ECO:0007669"/>
    <property type="project" value="TreeGrafter"/>
</dbReference>
<evidence type="ECO:0000313" key="3">
    <source>
        <dbReference type="EMBL" id="SQB33432.1"/>
    </source>
</evidence>
<dbReference type="EMBL" id="UAWC01000001">
    <property type="protein sequence ID" value="SQB33432.1"/>
    <property type="molecule type" value="Genomic_DNA"/>
</dbReference>
<proteinExistence type="predicted"/>
<dbReference type="CDD" id="cd00093">
    <property type="entry name" value="HTH_XRE"/>
    <property type="match status" value="1"/>
</dbReference>
<accession>A0A2X2VQU0</accession>
<dbReference type="PANTHER" id="PTHR46797:SF1">
    <property type="entry name" value="METHYLPHOSPHONATE SYNTHASE"/>
    <property type="match status" value="1"/>
</dbReference>
<organism evidence="3 4">
    <name type="scientific">Clostridium cochlearium</name>
    <dbReference type="NCBI Taxonomy" id="1494"/>
    <lineage>
        <taxon>Bacteria</taxon>
        <taxon>Bacillati</taxon>
        <taxon>Bacillota</taxon>
        <taxon>Clostridia</taxon>
        <taxon>Eubacteriales</taxon>
        <taxon>Clostridiaceae</taxon>
        <taxon>Clostridium</taxon>
    </lineage>
</organism>
<dbReference type="GO" id="GO:0003677">
    <property type="term" value="F:DNA binding"/>
    <property type="evidence" value="ECO:0007669"/>
    <property type="project" value="UniProtKB-KW"/>
</dbReference>
<protein>
    <submittedName>
        <fullName evidence="3">Transcriptional regulator</fullName>
    </submittedName>
</protein>
<dbReference type="Proteomes" id="UP000250223">
    <property type="component" value="Unassembled WGS sequence"/>
</dbReference>
<dbReference type="InterPro" id="IPR050807">
    <property type="entry name" value="TransReg_Diox_bact_type"/>
</dbReference>
<feature type="domain" description="HTH cro/C1-type" evidence="2">
    <location>
        <begin position="13"/>
        <end position="67"/>
    </location>
</feature>
<name>A0A2X2VQU0_CLOCO</name>
<dbReference type="SUPFAM" id="SSF47413">
    <property type="entry name" value="lambda repressor-like DNA-binding domains"/>
    <property type="match status" value="1"/>
</dbReference>
<dbReference type="GO" id="GO:0003700">
    <property type="term" value="F:DNA-binding transcription factor activity"/>
    <property type="evidence" value="ECO:0007669"/>
    <property type="project" value="TreeGrafter"/>
</dbReference>
<dbReference type="Pfam" id="PF01381">
    <property type="entry name" value="HTH_3"/>
    <property type="match status" value="1"/>
</dbReference>
<gene>
    <name evidence="3" type="ORF">NCTC13028_00425</name>
</gene>
<dbReference type="SMART" id="SM00530">
    <property type="entry name" value="HTH_XRE"/>
    <property type="match status" value="1"/>
</dbReference>